<dbReference type="AlphaFoldDB" id="A0A5A7Q5L4"/>
<feature type="region of interest" description="Disordered" evidence="1">
    <location>
        <begin position="1"/>
        <end position="28"/>
    </location>
</feature>
<feature type="non-terminal residue" evidence="2">
    <location>
        <position position="1"/>
    </location>
</feature>
<evidence type="ECO:0000313" key="2">
    <source>
        <dbReference type="EMBL" id="GER40510.1"/>
    </source>
</evidence>
<comment type="caution">
    <text evidence="2">The sequence shown here is derived from an EMBL/GenBank/DDBJ whole genome shotgun (WGS) entry which is preliminary data.</text>
</comment>
<proteinExistence type="predicted"/>
<gene>
    <name evidence="2" type="ORF">STAS_17186</name>
</gene>
<dbReference type="EMBL" id="BKCP01005916">
    <property type="protein sequence ID" value="GER40510.1"/>
    <property type="molecule type" value="Genomic_DNA"/>
</dbReference>
<keyword evidence="3" id="KW-1185">Reference proteome</keyword>
<protein>
    <submittedName>
        <fullName evidence="2">Quinol oxidase subunit 3</fullName>
    </submittedName>
</protein>
<evidence type="ECO:0000256" key="1">
    <source>
        <dbReference type="SAM" id="MobiDB-lite"/>
    </source>
</evidence>
<evidence type="ECO:0000313" key="3">
    <source>
        <dbReference type="Proteomes" id="UP000325081"/>
    </source>
</evidence>
<name>A0A5A7Q5L4_STRAF</name>
<accession>A0A5A7Q5L4</accession>
<organism evidence="2 3">
    <name type="scientific">Striga asiatica</name>
    <name type="common">Asiatic witchweed</name>
    <name type="synonym">Buchnera asiatica</name>
    <dbReference type="NCBI Taxonomy" id="4170"/>
    <lineage>
        <taxon>Eukaryota</taxon>
        <taxon>Viridiplantae</taxon>
        <taxon>Streptophyta</taxon>
        <taxon>Embryophyta</taxon>
        <taxon>Tracheophyta</taxon>
        <taxon>Spermatophyta</taxon>
        <taxon>Magnoliopsida</taxon>
        <taxon>eudicotyledons</taxon>
        <taxon>Gunneridae</taxon>
        <taxon>Pentapetalae</taxon>
        <taxon>asterids</taxon>
        <taxon>lamiids</taxon>
        <taxon>Lamiales</taxon>
        <taxon>Orobanchaceae</taxon>
        <taxon>Buchnereae</taxon>
        <taxon>Striga</taxon>
    </lineage>
</organism>
<dbReference type="Proteomes" id="UP000325081">
    <property type="component" value="Unassembled WGS sequence"/>
</dbReference>
<reference evidence="3" key="1">
    <citation type="journal article" date="2019" name="Curr. Biol.">
        <title>Genome Sequence of Striga asiatica Provides Insight into the Evolution of Plant Parasitism.</title>
        <authorList>
            <person name="Yoshida S."/>
            <person name="Kim S."/>
            <person name="Wafula E.K."/>
            <person name="Tanskanen J."/>
            <person name="Kim Y.M."/>
            <person name="Honaas L."/>
            <person name="Yang Z."/>
            <person name="Spallek T."/>
            <person name="Conn C.E."/>
            <person name="Ichihashi Y."/>
            <person name="Cheong K."/>
            <person name="Cui S."/>
            <person name="Der J.P."/>
            <person name="Gundlach H."/>
            <person name="Jiao Y."/>
            <person name="Hori C."/>
            <person name="Ishida J.K."/>
            <person name="Kasahara H."/>
            <person name="Kiba T."/>
            <person name="Kim M.S."/>
            <person name="Koo N."/>
            <person name="Laohavisit A."/>
            <person name="Lee Y.H."/>
            <person name="Lumba S."/>
            <person name="McCourt P."/>
            <person name="Mortimer J.C."/>
            <person name="Mutuku J.M."/>
            <person name="Nomura T."/>
            <person name="Sasaki-Sekimoto Y."/>
            <person name="Seto Y."/>
            <person name="Wang Y."/>
            <person name="Wakatake T."/>
            <person name="Sakakibara H."/>
            <person name="Demura T."/>
            <person name="Yamaguchi S."/>
            <person name="Yoneyama K."/>
            <person name="Manabe R.I."/>
            <person name="Nelson D.C."/>
            <person name="Schulman A.H."/>
            <person name="Timko M.P."/>
            <person name="dePamphilis C.W."/>
            <person name="Choi D."/>
            <person name="Shirasu K."/>
        </authorList>
    </citation>
    <scope>NUCLEOTIDE SEQUENCE [LARGE SCALE GENOMIC DNA]</scope>
    <source>
        <strain evidence="3">cv. UVA1</strain>
    </source>
</reference>
<sequence>SIPIPITLTKPTNIPSNRHPKPVQPPRSRISLAREISLQTRRHSMTRPQITKPMNRPCRKCFRLCLASWALGPRIGLHRTKCSGLTGNGPWSPLTCKRGFGFWSCRLREFCRICQCLFGDVIFRSFGCPNGCCCSNSSCFSSSCFMVLARITARSDFSGVGGPWKM</sequence>